<dbReference type="InterPro" id="IPR037103">
    <property type="entry name" value="Tubulin/FtsZ-like_C"/>
</dbReference>
<dbReference type="EMBL" id="JTDK01000012">
    <property type="protein sequence ID" value="KHK96922.1"/>
    <property type="molecule type" value="Genomic_DNA"/>
</dbReference>
<comment type="subcellular location">
    <subcellularLocation>
        <location evidence="5">Cytoplasm</location>
    </subcellularLocation>
    <text evidence="5">Assembles at midcell at the inner surface of the cytoplasmic membrane.</text>
</comment>
<feature type="binding site" evidence="5">
    <location>
        <position position="184"/>
    </location>
    <ligand>
        <name>GTP</name>
        <dbReference type="ChEBI" id="CHEBI:37565"/>
    </ligand>
</feature>
<dbReference type="InterPro" id="IPR008280">
    <property type="entry name" value="Tub_FtsZ_C"/>
</dbReference>
<keyword evidence="5" id="KW-0963">Cytoplasm</keyword>
<name>A0A0B2A5P8_9MICO</name>
<proteinExistence type="inferred from homology"/>
<feature type="binding site" evidence="5">
    <location>
        <begin position="18"/>
        <end position="22"/>
    </location>
    <ligand>
        <name>GTP</name>
        <dbReference type="ChEBI" id="CHEBI:37565"/>
    </ligand>
</feature>
<dbReference type="InterPro" id="IPR024757">
    <property type="entry name" value="FtsZ_C"/>
</dbReference>
<evidence type="ECO:0000259" key="9">
    <source>
        <dbReference type="SMART" id="SM00864"/>
    </source>
</evidence>
<dbReference type="GO" id="GO:0000917">
    <property type="term" value="P:division septum assembly"/>
    <property type="evidence" value="ECO:0007669"/>
    <property type="project" value="UniProtKB-KW"/>
</dbReference>
<dbReference type="GO" id="GO:0003924">
    <property type="term" value="F:GTPase activity"/>
    <property type="evidence" value="ECO:0007669"/>
    <property type="project" value="UniProtKB-UniRule"/>
</dbReference>
<feature type="binding site" evidence="5">
    <location>
        <position position="136"/>
    </location>
    <ligand>
        <name>GTP</name>
        <dbReference type="ChEBI" id="CHEBI:37565"/>
    </ligand>
</feature>
<evidence type="ECO:0000313" key="11">
    <source>
        <dbReference type="EMBL" id="KHK96922.1"/>
    </source>
</evidence>
<feature type="domain" description="Tubulin/FtsZ 2-layer sandwich" evidence="10">
    <location>
        <begin position="204"/>
        <end position="321"/>
    </location>
</feature>
<evidence type="ECO:0000313" key="12">
    <source>
        <dbReference type="Proteomes" id="UP000031030"/>
    </source>
</evidence>
<reference evidence="11 12" key="1">
    <citation type="submission" date="2014-11" db="EMBL/GenBank/DDBJ databases">
        <title>Genome sequence of Microbacterium mangrovi MUSC 115(T).</title>
        <authorList>
            <person name="Lee L.-H."/>
        </authorList>
    </citation>
    <scope>NUCLEOTIDE SEQUENCE [LARGE SCALE GENOMIC DNA]</scope>
    <source>
        <strain evidence="11 12">MUSC 115</strain>
    </source>
</reference>
<dbReference type="PROSITE" id="PS01135">
    <property type="entry name" value="FTSZ_2"/>
    <property type="match status" value="1"/>
</dbReference>
<dbReference type="HAMAP" id="MF_00909">
    <property type="entry name" value="FtsZ"/>
    <property type="match status" value="1"/>
</dbReference>
<evidence type="ECO:0000256" key="5">
    <source>
        <dbReference type="HAMAP-Rule" id="MF_00909"/>
    </source>
</evidence>
<feature type="binding site" evidence="5">
    <location>
        <position position="140"/>
    </location>
    <ligand>
        <name>GTP</name>
        <dbReference type="ChEBI" id="CHEBI:37565"/>
    </ligand>
</feature>
<dbReference type="GO" id="GO:0032153">
    <property type="term" value="C:cell division site"/>
    <property type="evidence" value="ECO:0007669"/>
    <property type="project" value="UniProtKB-UniRule"/>
</dbReference>
<dbReference type="GO" id="GO:0051258">
    <property type="term" value="P:protein polymerization"/>
    <property type="evidence" value="ECO:0007669"/>
    <property type="project" value="UniProtKB-UniRule"/>
</dbReference>
<dbReference type="CDD" id="cd02201">
    <property type="entry name" value="FtsZ_type1"/>
    <property type="match status" value="1"/>
</dbReference>
<accession>A0A0B2A5P8</accession>
<dbReference type="Gene3D" id="3.30.1330.20">
    <property type="entry name" value="Tubulin/FtsZ, C-terminal domain"/>
    <property type="match status" value="1"/>
</dbReference>
<evidence type="ECO:0000256" key="2">
    <source>
        <dbReference type="ARBA" id="ARBA00022741"/>
    </source>
</evidence>
<comment type="similarity">
    <text evidence="1 5 7">Belongs to the FtsZ family.</text>
</comment>
<dbReference type="GO" id="GO:0005525">
    <property type="term" value="F:GTP binding"/>
    <property type="evidence" value="ECO:0007669"/>
    <property type="project" value="UniProtKB-UniRule"/>
</dbReference>
<evidence type="ECO:0000256" key="1">
    <source>
        <dbReference type="ARBA" id="ARBA00009690"/>
    </source>
</evidence>
<sequence length="384" mass="39733">MSQNQNYLAVIKVVGVGGGGVNAVNRMIELGLRGVEFIAINTDAQALLMSDADVKLDVGRELTRGLGAGADPEVGRRAAEDHAEEIEEALAGADMVFVTAGEGGGTGTGGAPVVAKIAKSIGALTIGVVTKPFSFEGRRRQSQAEAGVARLKEEVDTLIVVPNDRLLEISDRGISMIEAFATADQVLLAGVQGITDLITTPGLINLDFADVKSVMQGAGSALMGIGSARGADRAIKAAELAVESPLLEASIEGAHGVLLSIQGGSNLGIFEINDAAQLVKEAAHPEANIIFGTVIDDTLGDEVRVTVIAAGFDGGEPQARIDVVSSRRPEPEAVTVEPAPEEDAVVAPRTPVVEEKPKVAQPVASSRFDSGFSDDDLDIPDFLK</sequence>
<evidence type="ECO:0000256" key="7">
    <source>
        <dbReference type="RuleBase" id="RU000631"/>
    </source>
</evidence>
<keyword evidence="5 7" id="KW-0131">Cell cycle</keyword>
<dbReference type="SUPFAM" id="SSF55307">
    <property type="entry name" value="Tubulin C-terminal domain-like"/>
    <property type="match status" value="1"/>
</dbReference>
<comment type="subunit">
    <text evidence="5">Homodimer. Polymerizes to form a dynamic ring structure in a strictly GTP-dependent manner. Interacts directly with several other division proteins.</text>
</comment>
<evidence type="ECO:0000256" key="6">
    <source>
        <dbReference type="NCBIfam" id="TIGR00065"/>
    </source>
</evidence>
<dbReference type="OrthoDB" id="9813375at2"/>
<feature type="compositionally biased region" description="Acidic residues" evidence="8">
    <location>
        <begin position="372"/>
        <end position="384"/>
    </location>
</feature>
<evidence type="ECO:0000256" key="3">
    <source>
        <dbReference type="ARBA" id="ARBA00023134"/>
    </source>
</evidence>
<dbReference type="NCBIfam" id="TIGR00065">
    <property type="entry name" value="ftsZ"/>
    <property type="match status" value="1"/>
</dbReference>
<dbReference type="RefSeq" id="WP_039400560.1">
    <property type="nucleotide sequence ID" value="NZ_JTDK01000012.1"/>
</dbReference>
<gene>
    <name evidence="5" type="primary">ftsZ</name>
    <name evidence="11" type="ORF">LK09_13870</name>
</gene>
<dbReference type="GO" id="GO:0043093">
    <property type="term" value="P:FtsZ-dependent cytokinesis"/>
    <property type="evidence" value="ECO:0007669"/>
    <property type="project" value="UniProtKB-UniRule"/>
</dbReference>
<dbReference type="PROSITE" id="PS01134">
    <property type="entry name" value="FTSZ_1"/>
    <property type="match status" value="1"/>
</dbReference>
<dbReference type="STRING" id="1348253.LK09_13870"/>
<feature type="region of interest" description="Disordered" evidence="8">
    <location>
        <begin position="325"/>
        <end position="384"/>
    </location>
</feature>
<dbReference type="Pfam" id="PF12327">
    <property type="entry name" value="FtsZ_C"/>
    <property type="match status" value="1"/>
</dbReference>
<dbReference type="SMART" id="SM00865">
    <property type="entry name" value="Tubulin_C"/>
    <property type="match status" value="1"/>
</dbReference>
<dbReference type="InterPro" id="IPR018316">
    <property type="entry name" value="Tubulin/FtsZ_2-layer-sand-dom"/>
</dbReference>
<organism evidence="11 12">
    <name type="scientific">Microbacterium mangrovi</name>
    <dbReference type="NCBI Taxonomy" id="1348253"/>
    <lineage>
        <taxon>Bacteria</taxon>
        <taxon>Bacillati</taxon>
        <taxon>Actinomycetota</taxon>
        <taxon>Actinomycetes</taxon>
        <taxon>Micrococcales</taxon>
        <taxon>Microbacteriaceae</taxon>
        <taxon>Microbacterium</taxon>
    </lineage>
</organism>
<dbReference type="InterPro" id="IPR000158">
    <property type="entry name" value="Cell_div_FtsZ"/>
</dbReference>
<evidence type="ECO:0000256" key="8">
    <source>
        <dbReference type="SAM" id="MobiDB-lite"/>
    </source>
</evidence>
<keyword evidence="12" id="KW-1185">Reference proteome</keyword>
<dbReference type="Proteomes" id="UP000031030">
    <property type="component" value="Unassembled WGS sequence"/>
</dbReference>
<keyword evidence="5 7" id="KW-0132">Cell division</keyword>
<dbReference type="SUPFAM" id="SSF52490">
    <property type="entry name" value="Tubulin nucleotide-binding domain-like"/>
    <property type="match status" value="1"/>
</dbReference>
<dbReference type="PANTHER" id="PTHR30314">
    <property type="entry name" value="CELL DIVISION PROTEIN FTSZ-RELATED"/>
    <property type="match status" value="1"/>
</dbReference>
<feature type="binding site" evidence="5">
    <location>
        <begin position="105"/>
        <end position="107"/>
    </location>
    <ligand>
        <name>GTP</name>
        <dbReference type="ChEBI" id="CHEBI:37565"/>
    </ligand>
</feature>
<comment type="caution">
    <text evidence="11">The sequence shown here is derived from an EMBL/GenBank/DDBJ whole genome shotgun (WGS) entry which is preliminary data.</text>
</comment>
<keyword evidence="4 5" id="KW-0717">Septation</keyword>
<dbReference type="InterPro" id="IPR045061">
    <property type="entry name" value="FtsZ/CetZ"/>
</dbReference>
<dbReference type="Gene3D" id="3.40.50.1440">
    <property type="entry name" value="Tubulin/FtsZ, GTPase domain"/>
    <property type="match status" value="1"/>
</dbReference>
<dbReference type="GO" id="GO:0005737">
    <property type="term" value="C:cytoplasm"/>
    <property type="evidence" value="ECO:0007669"/>
    <property type="project" value="UniProtKB-SubCell"/>
</dbReference>
<dbReference type="InterPro" id="IPR003008">
    <property type="entry name" value="Tubulin_FtsZ_GTPase"/>
</dbReference>
<dbReference type="PRINTS" id="PR00423">
    <property type="entry name" value="CELLDVISFTSZ"/>
</dbReference>
<dbReference type="SMART" id="SM00864">
    <property type="entry name" value="Tubulin"/>
    <property type="match status" value="1"/>
</dbReference>
<evidence type="ECO:0000256" key="4">
    <source>
        <dbReference type="ARBA" id="ARBA00023210"/>
    </source>
</evidence>
<dbReference type="AlphaFoldDB" id="A0A0B2A5P8"/>
<dbReference type="PANTHER" id="PTHR30314:SF3">
    <property type="entry name" value="MITOCHONDRIAL DIVISION PROTEIN FSZA"/>
    <property type="match status" value="1"/>
</dbReference>
<dbReference type="Pfam" id="PF00091">
    <property type="entry name" value="Tubulin"/>
    <property type="match status" value="1"/>
</dbReference>
<dbReference type="InterPro" id="IPR020805">
    <property type="entry name" value="Cell_div_FtsZ_CS"/>
</dbReference>
<feature type="domain" description="Tubulin/FtsZ GTPase" evidence="9">
    <location>
        <begin position="10"/>
        <end position="202"/>
    </location>
</feature>
<evidence type="ECO:0000259" key="10">
    <source>
        <dbReference type="SMART" id="SM00865"/>
    </source>
</evidence>
<keyword evidence="3 5" id="KW-0342">GTP-binding</keyword>
<dbReference type="InterPro" id="IPR036525">
    <property type="entry name" value="Tubulin/FtsZ_GTPase_sf"/>
</dbReference>
<dbReference type="FunFam" id="3.40.50.1440:FF:000001">
    <property type="entry name" value="Cell division protein FtsZ"/>
    <property type="match status" value="1"/>
</dbReference>
<keyword evidence="2 5" id="KW-0547">Nucleotide-binding</keyword>
<comment type="function">
    <text evidence="5 7">Essential cell division protein that forms a contractile ring structure (Z ring) at the future cell division site. The regulation of the ring assembly controls the timing and the location of cell division. One of the functions of the FtsZ ring is to recruit other cell division proteins to the septum to produce a new cell wall between the dividing cells. Binds GTP and shows GTPase activity.</text>
</comment>
<protein>
    <recommendedName>
        <fullName evidence="5 6">Cell division protein FtsZ</fullName>
    </recommendedName>
</protein>